<protein>
    <recommendedName>
        <fullName evidence="1">DUF5641 domain-containing protein</fullName>
    </recommendedName>
</protein>
<accession>A0A8X6I462</accession>
<evidence type="ECO:0000313" key="2">
    <source>
        <dbReference type="EMBL" id="GFQ70530.1"/>
    </source>
</evidence>
<sequence length="91" mass="10352">MGNRVQTPLSVGDIVLINLDNKIRVDWPLAKIIEIYKRRDGVSRIARMKTQSGELICLIQRLCPLKTSGKIAEFMREPTTTRSGRFIKPKA</sequence>
<reference evidence="2" key="1">
    <citation type="submission" date="2020-07" db="EMBL/GenBank/DDBJ databases">
        <title>Multicomponent nature underlies the extraordinary mechanical properties of spider dragline silk.</title>
        <authorList>
            <person name="Kono N."/>
            <person name="Nakamura H."/>
            <person name="Mori M."/>
            <person name="Yoshida Y."/>
            <person name="Ohtoshi R."/>
            <person name="Malay A.D."/>
            <person name="Moran D.A.P."/>
            <person name="Tomita M."/>
            <person name="Numata K."/>
            <person name="Arakawa K."/>
        </authorList>
    </citation>
    <scope>NUCLEOTIDE SEQUENCE</scope>
</reference>
<dbReference type="Proteomes" id="UP000887116">
    <property type="component" value="Unassembled WGS sequence"/>
</dbReference>
<dbReference type="Pfam" id="PF18701">
    <property type="entry name" value="DUF5641"/>
    <property type="match status" value="1"/>
</dbReference>
<proteinExistence type="predicted"/>
<name>A0A8X6I462_TRICU</name>
<comment type="caution">
    <text evidence="2">The sequence shown here is derived from an EMBL/GenBank/DDBJ whole genome shotgun (WGS) entry which is preliminary data.</text>
</comment>
<organism evidence="2 3">
    <name type="scientific">Trichonephila clavata</name>
    <name type="common">Joro spider</name>
    <name type="synonym">Nephila clavata</name>
    <dbReference type="NCBI Taxonomy" id="2740835"/>
    <lineage>
        <taxon>Eukaryota</taxon>
        <taxon>Metazoa</taxon>
        <taxon>Ecdysozoa</taxon>
        <taxon>Arthropoda</taxon>
        <taxon>Chelicerata</taxon>
        <taxon>Arachnida</taxon>
        <taxon>Araneae</taxon>
        <taxon>Araneomorphae</taxon>
        <taxon>Entelegynae</taxon>
        <taxon>Araneoidea</taxon>
        <taxon>Nephilidae</taxon>
        <taxon>Trichonephila</taxon>
    </lineage>
</organism>
<evidence type="ECO:0000313" key="3">
    <source>
        <dbReference type="Proteomes" id="UP000887116"/>
    </source>
</evidence>
<feature type="domain" description="DUF5641" evidence="1">
    <location>
        <begin position="6"/>
        <end position="65"/>
    </location>
</feature>
<dbReference type="EMBL" id="BMAO01010970">
    <property type="protein sequence ID" value="GFQ70530.1"/>
    <property type="molecule type" value="Genomic_DNA"/>
</dbReference>
<gene>
    <name evidence="2" type="ORF">TNCT_56191</name>
</gene>
<dbReference type="InterPro" id="IPR040676">
    <property type="entry name" value="DUF5641"/>
</dbReference>
<dbReference type="AlphaFoldDB" id="A0A8X6I462"/>
<keyword evidence="3" id="KW-1185">Reference proteome</keyword>
<evidence type="ECO:0000259" key="1">
    <source>
        <dbReference type="Pfam" id="PF18701"/>
    </source>
</evidence>
<dbReference type="OrthoDB" id="6433784at2759"/>